<keyword evidence="6 8" id="KW-0472">Membrane</keyword>
<keyword evidence="9" id="KW-0732">Signal</keyword>
<feature type="transmembrane region" description="Helical" evidence="8">
    <location>
        <begin position="735"/>
        <end position="755"/>
    </location>
</feature>
<evidence type="ECO:0000313" key="12">
    <source>
        <dbReference type="Proteomes" id="UP000326924"/>
    </source>
</evidence>
<dbReference type="GO" id="GO:0006874">
    <property type="term" value="P:intracellular calcium ion homeostasis"/>
    <property type="evidence" value="ECO:0007669"/>
    <property type="project" value="TreeGrafter"/>
</dbReference>
<dbReference type="EMBL" id="VXIS01000014">
    <property type="protein sequence ID" value="KAA8913504.1"/>
    <property type="molecule type" value="Genomic_DNA"/>
</dbReference>
<dbReference type="PANTHER" id="PTHR12266:SF0">
    <property type="entry name" value="MITOCHONDRIAL SODIUM_CALCIUM EXCHANGER PROTEIN"/>
    <property type="match status" value="1"/>
</dbReference>
<evidence type="ECO:0000256" key="6">
    <source>
        <dbReference type="ARBA" id="ARBA00023136"/>
    </source>
</evidence>
<reference evidence="11 12" key="1">
    <citation type="submission" date="2019-09" db="EMBL/GenBank/DDBJ databases">
        <title>Draft genome of the ectomycorrhizal ascomycete Sphaerosporella brunnea.</title>
        <authorList>
            <consortium name="DOE Joint Genome Institute"/>
            <person name="Benucci G.M."/>
            <person name="Marozzi G."/>
            <person name="Antonielli L."/>
            <person name="Sanchez S."/>
            <person name="Marco P."/>
            <person name="Wang X."/>
            <person name="Falini L.B."/>
            <person name="Barry K."/>
            <person name="Haridas S."/>
            <person name="Lipzen A."/>
            <person name="Labutti K."/>
            <person name="Grigoriev I.V."/>
            <person name="Murat C."/>
            <person name="Martin F."/>
            <person name="Albertini E."/>
            <person name="Donnini D."/>
            <person name="Bonito G."/>
        </authorList>
    </citation>
    <scope>NUCLEOTIDE SEQUENCE [LARGE SCALE GENOMIC DNA]</scope>
    <source>
        <strain evidence="11 12">Sb_GMNB300</strain>
    </source>
</reference>
<dbReference type="InterPro" id="IPR004837">
    <property type="entry name" value="NaCa_Exmemb"/>
</dbReference>
<dbReference type="PANTHER" id="PTHR12266">
    <property type="entry name" value="NA+/CA2+ K+ INDEPENDENT EXCHANGER"/>
    <property type="match status" value="1"/>
</dbReference>
<feature type="transmembrane region" description="Helical" evidence="8">
    <location>
        <begin position="874"/>
        <end position="892"/>
    </location>
</feature>
<feature type="transmembrane region" description="Helical" evidence="8">
    <location>
        <begin position="710"/>
        <end position="729"/>
    </location>
</feature>
<comment type="similarity">
    <text evidence="2">Belongs to the Ca(2+):cation antiporter (CaCA) (TC 2.A.19) family.</text>
</comment>
<evidence type="ECO:0000256" key="1">
    <source>
        <dbReference type="ARBA" id="ARBA00004141"/>
    </source>
</evidence>
<feature type="region of interest" description="Disordered" evidence="7">
    <location>
        <begin position="268"/>
        <end position="303"/>
    </location>
</feature>
<feature type="region of interest" description="Disordered" evidence="7">
    <location>
        <begin position="442"/>
        <end position="504"/>
    </location>
</feature>
<protein>
    <submittedName>
        <fullName evidence="11">Sodium/calcium exchanger protein-domain-containing protein</fullName>
    </submittedName>
</protein>
<dbReference type="FunCoup" id="A0A5J5F8D5">
    <property type="interactions" value="205"/>
</dbReference>
<comment type="subcellular location">
    <subcellularLocation>
        <location evidence="1">Membrane</location>
        <topology evidence="1">Multi-pass membrane protein</topology>
    </subcellularLocation>
</comment>
<feature type="transmembrane region" description="Helical" evidence="8">
    <location>
        <begin position="680"/>
        <end position="698"/>
    </location>
</feature>
<feature type="compositionally biased region" description="Polar residues" evidence="7">
    <location>
        <begin position="457"/>
        <end position="466"/>
    </location>
</feature>
<feature type="transmembrane region" description="Helical" evidence="8">
    <location>
        <begin position="214"/>
        <end position="233"/>
    </location>
</feature>
<feature type="transmembrane region" description="Helical" evidence="8">
    <location>
        <begin position="803"/>
        <end position="829"/>
    </location>
</feature>
<feature type="domain" description="Sodium/calcium exchanger membrane region" evidence="10">
    <location>
        <begin position="741"/>
        <end position="889"/>
    </location>
</feature>
<dbReference type="Gene3D" id="1.20.1420.30">
    <property type="entry name" value="NCX, central ion-binding region"/>
    <property type="match status" value="2"/>
</dbReference>
<feature type="compositionally biased region" description="Low complexity" evidence="7">
    <location>
        <begin position="486"/>
        <end position="502"/>
    </location>
</feature>
<keyword evidence="5 8" id="KW-1133">Transmembrane helix</keyword>
<feature type="transmembrane region" description="Helical" evidence="8">
    <location>
        <begin position="239"/>
        <end position="258"/>
    </location>
</feature>
<evidence type="ECO:0000256" key="4">
    <source>
        <dbReference type="ARBA" id="ARBA00022692"/>
    </source>
</evidence>
<dbReference type="Pfam" id="PF01699">
    <property type="entry name" value="Na_Ca_ex"/>
    <property type="match status" value="2"/>
</dbReference>
<evidence type="ECO:0000256" key="7">
    <source>
        <dbReference type="SAM" id="MobiDB-lite"/>
    </source>
</evidence>
<feature type="transmembrane region" description="Helical" evidence="8">
    <location>
        <begin position="605"/>
        <end position="624"/>
    </location>
</feature>
<evidence type="ECO:0000256" key="2">
    <source>
        <dbReference type="ARBA" id="ARBA00008170"/>
    </source>
</evidence>
<dbReference type="InParanoid" id="A0A5J5F8D5"/>
<evidence type="ECO:0000256" key="9">
    <source>
        <dbReference type="SAM" id="SignalP"/>
    </source>
</evidence>
<comment type="caution">
    <text evidence="11">The sequence shown here is derived from an EMBL/GenBank/DDBJ whole genome shotgun (WGS) entry which is preliminary data.</text>
</comment>
<evidence type="ECO:0000256" key="3">
    <source>
        <dbReference type="ARBA" id="ARBA00022448"/>
    </source>
</evidence>
<feature type="transmembrane region" description="Helical" evidence="8">
    <location>
        <begin position="841"/>
        <end position="862"/>
    </location>
</feature>
<feature type="region of interest" description="Disordered" evidence="7">
    <location>
        <begin position="68"/>
        <end position="94"/>
    </location>
</feature>
<evidence type="ECO:0000259" key="10">
    <source>
        <dbReference type="Pfam" id="PF01699"/>
    </source>
</evidence>
<dbReference type="GO" id="GO:0016020">
    <property type="term" value="C:membrane"/>
    <property type="evidence" value="ECO:0007669"/>
    <property type="project" value="UniProtKB-SubCell"/>
</dbReference>
<feature type="compositionally biased region" description="Basic and acidic residues" evidence="7">
    <location>
        <begin position="75"/>
        <end position="85"/>
    </location>
</feature>
<dbReference type="OrthoDB" id="407410at2759"/>
<dbReference type="InterPro" id="IPR044880">
    <property type="entry name" value="NCX_ion-bd_dom_sf"/>
</dbReference>
<dbReference type="AlphaFoldDB" id="A0A5J5F8D5"/>
<sequence>MKLLFRRRLLHSLLGILLLLLLVSLSTTAEAKKVSRPIKLSPEDIDRAQATSPWKRSGGSFFGLSPPTLKPRHTSARDNENEARRVISKPTSTSTSASVCTSRATLTSTVSQSSWLGILFSTIGIAASDFFCVNLSTIASILGMSESMAGVTFLAFGNGSPDVFSTFAAMKADSGSLAVGELIGAACFITAVVAGSMAIVRPFKVGRKSFMRDVSFFAVAVMFGLFFLADGRIQMWECVVMIIFYLFYVFFVIGWHWMAGRRKRRRRKERHAREHYTAPEEEEELLVEEDEDGGVGGGTEASAGSLHDFAALESGAGGEEEEDEEEREEREYAELSNNMRIARPGMDRRLTITAPHTIRPSLVGAMEFRAVLNSLEKAKNLRGGQIHLRRYSDDPLFQTYEGPEPAPASLLRPNVGPNGRMRAVSVNDAALSRVNIPDLLVSESEDERRAPHHARSMSEQSGQSSKRPIKLRIEPPTQFLAPPPSTGTSPSHSSPGSGATSPVLRPTMRCLVDSDSSSIDSNAIMESPVPILRSPTRSRPTSPLSMHLPRPSIDSSLTVFSNANGQQWKQVKYWPYEVLPAPQLLYDTLFPTLRNFSDKTFFEKILALIAVPSVFLLTITLPVVEGPDAGDAKENGRTNDLPPESPCSMMTASSILTAATAPTPMMPPSNPQSAKEWNRWLLAVQCITAPIFIVLVLFADSETPLTKPLLYALIVGLCCLGGLMSLTSPSKRPRLHYLFCFAGFVVAISWISTIAEEVVGILKAFGVIFGISDAILGLTIFAVGNSLGDLVADITVARLGFPVMALSACFGGPMLNILLGIGISGLYMTISKGDPVYKIEVSSTLVISAATLLVTLLVLLVWVPFNKWMMSRRIGWTLIALWTASTIVNVVVEVMGIGSKWGGAVEKSG</sequence>
<feature type="compositionally biased region" description="Acidic residues" evidence="7">
    <location>
        <begin position="279"/>
        <end position="293"/>
    </location>
</feature>
<dbReference type="InterPro" id="IPR051359">
    <property type="entry name" value="CaCA_antiporter"/>
</dbReference>
<evidence type="ECO:0000256" key="8">
    <source>
        <dbReference type="SAM" id="Phobius"/>
    </source>
</evidence>
<evidence type="ECO:0000256" key="5">
    <source>
        <dbReference type="ARBA" id="ARBA00022989"/>
    </source>
</evidence>
<feature type="signal peptide" evidence="9">
    <location>
        <begin position="1"/>
        <end position="31"/>
    </location>
</feature>
<dbReference type="Proteomes" id="UP000326924">
    <property type="component" value="Unassembled WGS sequence"/>
</dbReference>
<gene>
    <name evidence="11" type="ORF">FN846DRAFT_897160</name>
</gene>
<keyword evidence="4 8" id="KW-0812">Transmembrane</keyword>
<feature type="chain" id="PRO_5023825543" evidence="9">
    <location>
        <begin position="32"/>
        <end position="909"/>
    </location>
</feature>
<keyword evidence="3" id="KW-0813">Transport</keyword>
<organism evidence="11 12">
    <name type="scientific">Sphaerosporella brunnea</name>
    <dbReference type="NCBI Taxonomy" id="1250544"/>
    <lineage>
        <taxon>Eukaryota</taxon>
        <taxon>Fungi</taxon>
        <taxon>Dikarya</taxon>
        <taxon>Ascomycota</taxon>
        <taxon>Pezizomycotina</taxon>
        <taxon>Pezizomycetes</taxon>
        <taxon>Pezizales</taxon>
        <taxon>Pyronemataceae</taxon>
        <taxon>Sphaerosporella</taxon>
    </lineage>
</organism>
<accession>A0A5J5F8D5</accession>
<feature type="transmembrane region" description="Helical" evidence="8">
    <location>
        <begin position="115"/>
        <end position="136"/>
    </location>
</feature>
<name>A0A5J5F8D5_9PEZI</name>
<evidence type="ECO:0000313" key="11">
    <source>
        <dbReference type="EMBL" id="KAA8913504.1"/>
    </source>
</evidence>
<proteinExistence type="inferred from homology"/>
<keyword evidence="12" id="KW-1185">Reference proteome</keyword>
<feature type="transmembrane region" description="Helical" evidence="8">
    <location>
        <begin position="182"/>
        <end position="202"/>
    </location>
</feature>
<dbReference type="GO" id="GO:0008324">
    <property type="term" value="F:monoatomic cation transmembrane transporter activity"/>
    <property type="evidence" value="ECO:0007669"/>
    <property type="project" value="TreeGrafter"/>
</dbReference>
<feature type="domain" description="Sodium/calcium exchanger membrane region" evidence="10">
    <location>
        <begin position="115"/>
        <end position="253"/>
    </location>
</feature>
<feature type="transmembrane region" description="Helical" evidence="8">
    <location>
        <begin position="762"/>
        <end position="783"/>
    </location>
</feature>